<sequence>MGDTSCFCTSIQLLAKQYDEGRARDLVPALNCHLEVLRRLLAQSKSLARDVHYRVTPRNQRTNKALSVDSVDPAPANQICELFSENVDEFWASSDSRINTELRRRLACVVIFLRSKLDAQAQVPPRIADMFRGQHNYADIRNSGSKYIQIARKLGGLGSILWLPLDIPPST</sequence>
<accession>A0AA37GXQ2</accession>
<evidence type="ECO:0000313" key="2">
    <source>
        <dbReference type="Proteomes" id="UP001055172"/>
    </source>
</evidence>
<name>A0AA37GXQ2_9PEZI</name>
<gene>
    <name evidence="1" type="ORF">ColLi_11473</name>
</gene>
<proteinExistence type="predicted"/>
<organism evidence="1 2">
    <name type="scientific">Colletotrichum liriopes</name>
    <dbReference type="NCBI Taxonomy" id="708192"/>
    <lineage>
        <taxon>Eukaryota</taxon>
        <taxon>Fungi</taxon>
        <taxon>Dikarya</taxon>
        <taxon>Ascomycota</taxon>
        <taxon>Pezizomycotina</taxon>
        <taxon>Sordariomycetes</taxon>
        <taxon>Hypocreomycetidae</taxon>
        <taxon>Glomerellales</taxon>
        <taxon>Glomerellaceae</taxon>
        <taxon>Colletotrichum</taxon>
        <taxon>Colletotrichum spaethianum species complex</taxon>
    </lineage>
</organism>
<protein>
    <submittedName>
        <fullName evidence="1">Uncharacterized protein</fullName>
    </submittedName>
</protein>
<keyword evidence="2" id="KW-1185">Reference proteome</keyword>
<reference evidence="1 2" key="1">
    <citation type="submission" date="2021-07" db="EMBL/GenBank/DDBJ databases">
        <title>Genome data of Colletotrichum spaethianum.</title>
        <authorList>
            <person name="Utami Y.D."/>
            <person name="Hiruma K."/>
        </authorList>
    </citation>
    <scope>NUCLEOTIDE SEQUENCE [LARGE SCALE GENOMIC DNA]</scope>
    <source>
        <strain evidence="1 2">MAFF 242679</strain>
    </source>
</reference>
<dbReference type="AlphaFoldDB" id="A0AA37GXQ2"/>
<evidence type="ECO:0000313" key="1">
    <source>
        <dbReference type="EMBL" id="GJC88635.1"/>
    </source>
</evidence>
<comment type="caution">
    <text evidence="1">The sequence shown here is derived from an EMBL/GenBank/DDBJ whole genome shotgun (WGS) entry which is preliminary data.</text>
</comment>
<dbReference type="EMBL" id="BPPX01000034">
    <property type="protein sequence ID" value="GJC88635.1"/>
    <property type="molecule type" value="Genomic_DNA"/>
</dbReference>
<dbReference type="Proteomes" id="UP001055172">
    <property type="component" value="Unassembled WGS sequence"/>
</dbReference>